<evidence type="ECO:0000313" key="2">
    <source>
        <dbReference type="Proteomes" id="UP001219525"/>
    </source>
</evidence>
<accession>A0AAD6V9A8</accession>
<comment type="caution">
    <text evidence="1">The sequence shown here is derived from an EMBL/GenBank/DDBJ whole genome shotgun (WGS) entry which is preliminary data.</text>
</comment>
<dbReference type="AlphaFoldDB" id="A0AAD6V9A8"/>
<keyword evidence="2" id="KW-1185">Reference proteome</keyword>
<dbReference type="EMBL" id="JARJCW010000041">
    <property type="protein sequence ID" value="KAJ7206130.1"/>
    <property type="molecule type" value="Genomic_DNA"/>
</dbReference>
<gene>
    <name evidence="1" type="ORF">GGX14DRAFT_313037</name>
</gene>
<sequence>DTSYSSGWKQKRLHRLQFMSYESEDTFGFLDPDDVVRATHLLPAFHYGRTQEYLPRSIARREAEENDDWKFYYVGFFSDRDLLMRYHDDAVGHR</sequence>
<evidence type="ECO:0000313" key="1">
    <source>
        <dbReference type="EMBL" id="KAJ7206130.1"/>
    </source>
</evidence>
<protein>
    <submittedName>
        <fullName evidence="1">Uncharacterized protein</fullName>
    </submittedName>
</protein>
<proteinExistence type="predicted"/>
<dbReference type="Proteomes" id="UP001219525">
    <property type="component" value="Unassembled WGS sequence"/>
</dbReference>
<feature type="non-terminal residue" evidence="1">
    <location>
        <position position="1"/>
    </location>
</feature>
<reference evidence="1" key="1">
    <citation type="submission" date="2023-03" db="EMBL/GenBank/DDBJ databases">
        <title>Massive genome expansion in bonnet fungi (Mycena s.s.) driven by repeated elements and novel gene families across ecological guilds.</title>
        <authorList>
            <consortium name="Lawrence Berkeley National Laboratory"/>
            <person name="Harder C.B."/>
            <person name="Miyauchi S."/>
            <person name="Viragh M."/>
            <person name="Kuo A."/>
            <person name="Thoen E."/>
            <person name="Andreopoulos B."/>
            <person name="Lu D."/>
            <person name="Skrede I."/>
            <person name="Drula E."/>
            <person name="Henrissat B."/>
            <person name="Morin E."/>
            <person name="Kohler A."/>
            <person name="Barry K."/>
            <person name="LaButti K."/>
            <person name="Morin E."/>
            <person name="Salamov A."/>
            <person name="Lipzen A."/>
            <person name="Mereny Z."/>
            <person name="Hegedus B."/>
            <person name="Baldrian P."/>
            <person name="Stursova M."/>
            <person name="Weitz H."/>
            <person name="Taylor A."/>
            <person name="Grigoriev I.V."/>
            <person name="Nagy L.G."/>
            <person name="Martin F."/>
            <person name="Kauserud H."/>
        </authorList>
    </citation>
    <scope>NUCLEOTIDE SEQUENCE</scope>
    <source>
        <strain evidence="1">9144</strain>
    </source>
</reference>
<name>A0AAD6V9A8_9AGAR</name>
<organism evidence="1 2">
    <name type="scientific">Mycena pura</name>
    <dbReference type="NCBI Taxonomy" id="153505"/>
    <lineage>
        <taxon>Eukaryota</taxon>
        <taxon>Fungi</taxon>
        <taxon>Dikarya</taxon>
        <taxon>Basidiomycota</taxon>
        <taxon>Agaricomycotina</taxon>
        <taxon>Agaricomycetes</taxon>
        <taxon>Agaricomycetidae</taxon>
        <taxon>Agaricales</taxon>
        <taxon>Marasmiineae</taxon>
        <taxon>Mycenaceae</taxon>
        <taxon>Mycena</taxon>
    </lineage>
</organism>
<feature type="non-terminal residue" evidence="1">
    <location>
        <position position="94"/>
    </location>
</feature>